<keyword evidence="1" id="KW-0732">Signal</keyword>
<proteinExistence type="predicted"/>
<name>A0ABR1I1A4_9HYPO</name>
<keyword evidence="3" id="KW-1185">Reference proteome</keyword>
<organism evidence="2 3">
    <name type="scientific">Neonectria magnoliae</name>
    <dbReference type="NCBI Taxonomy" id="2732573"/>
    <lineage>
        <taxon>Eukaryota</taxon>
        <taxon>Fungi</taxon>
        <taxon>Dikarya</taxon>
        <taxon>Ascomycota</taxon>
        <taxon>Pezizomycotina</taxon>
        <taxon>Sordariomycetes</taxon>
        <taxon>Hypocreomycetidae</taxon>
        <taxon>Hypocreales</taxon>
        <taxon>Nectriaceae</taxon>
        <taxon>Neonectria</taxon>
    </lineage>
</organism>
<protein>
    <submittedName>
        <fullName evidence="2">Uncharacterized protein</fullName>
    </submittedName>
</protein>
<feature type="signal peptide" evidence="1">
    <location>
        <begin position="1"/>
        <end position="18"/>
    </location>
</feature>
<evidence type="ECO:0000313" key="2">
    <source>
        <dbReference type="EMBL" id="KAK7427226.1"/>
    </source>
</evidence>
<dbReference type="EMBL" id="JAZAVK010000056">
    <property type="protein sequence ID" value="KAK7427226.1"/>
    <property type="molecule type" value="Genomic_DNA"/>
</dbReference>
<evidence type="ECO:0000313" key="3">
    <source>
        <dbReference type="Proteomes" id="UP001498421"/>
    </source>
</evidence>
<sequence>MAALKRLCWALLTVPAFGTIDRSIPIKLLLMQYLIKLLRKRIVNENNIIRTSLIDNKTTPLQVGNGNFAFSVDTTGMQSYLAFNTLSSWAWHNDTLPSEESIDSYTGIPRETHGRNVSYDIPNPNLPAVSQWLISNPNRINLGRIGLRYKGRTLSVDYLSNTHQELDLWNGIITSTFTIDGTKVKVVTQGDLSSDAVTFEIKSELIDSGLLEVELDFPYPPFTLRNTSTRSSLVFMTFLATIPPR</sequence>
<comment type="caution">
    <text evidence="2">The sequence shown here is derived from an EMBL/GenBank/DDBJ whole genome shotgun (WGS) entry which is preliminary data.</text>
</comment>
<gene>
    <name evidence="2" type="ORF">QQZ08_006339</name>
</gene>
<accession>A0ABR1I1A4</accession>
<feature type="chain" id="PRO_5046026715" evidence="1">
    <location>
        <begin position="19"/>
        <end position="245"/>
    </location>
</feature>
<evidence type="ECO:0000256" key="1">
    <source>
        <dbReference type="SAM" id="SignalP"/>
    </source>
</evidence>
<reference evidence="2 3" key="1">
    <citation type="journal article" date="2025" name="Microbiol. Resour. Announc.">
        <title>Draft genome sequences for Neonectria magnoliae and Neonectria punicea, canker pathogens of Liriodendron tulipifera and Acer saccharum in West Virginia.</title>
        <authorList>
            <person name="Petronek H.M."/>
            <person name="Kasson M.T."/>
            <person name="Metheny A.M."/>
            <person name="Stauder C.M."/>
            <person name="Lovett B."/>
            <person name="Lynch S.C."/>
            <person name="Garnas J.R."/>
            <person name="Kasson L.R."/>
            <person name="Stajich J.E."/>
        </authorList>
    </citation>
    <scope>NUCLEOTIDE SEQUENCE [LARGE SCALE GENOMIC DNA]</scope>
    <source>
        <strain evidence="2 3">NRRL 64651</strain>
    </source>
</reference>
<dbReference type="Proteomes" id="UP001498421">
    <property type="component" value="Unassembled WGS sequence"/>
</dbReference>